<proteinExistence type="inferred from homology"/>
<dbReference type="Pfam" id="PF13375">
    <property type="entry name" value="RnfC_N"/>
    <property type="match status" value="1"/>
</dbReference>
<dbReference type="Gene3D" id="3.30.70.20">
    <property type="match status" value="1"/>
</dbReference>
<dbReference type="Pfam" id="PF01512">
    <property type="entry name" value="Complex1_51K"/>
    <property type="match status" value="1"/>
</dbReference>
<evidence type="ECO:0000256" key="4">
    <source>
        <dbReference type="ARBA" id="ARBA00022737"/>
    </source>
</evidence>
<evidence type="ECO:0000313" key="10">
    <source>
        <dbReference type="EMBL" id="AIB09470.1"/>
    </source>
</evidence>
<dbReference type="GO" id="GO:0009055">
    <property type="term" value="F:electron transfer activity"/>
    <property type="evidence" value="ECO:0007669"/>
    <property type="project" value="InterPro"/>
</dbReference>
<dbReference type="PROSITE" id="PS00198">
    <property type="entry name" value="4FE4S_FER_1"/>
    <property type="match status" value="1"/>
</dbReference>
<keyword evidence="8" id="KW-1278">Translocase</keyword>
<feature type="binding site" evidence="8">
    <location>
        <position position="386"/>
    </location>
    <ligand>
        <name>[4Fe-4S] cluster</name>
        <dbReference type="ChEBI" id="CHEBI:49883"/>
        <label>2</label>
    </ligand>
</feature>
<keyword evidence="8" id="KW-0472">Membrane</keyword>
<dbReference type="SUPFAM" id="SSF142019">
    <property type="entry name" value="Nqo1 FMN-binding domain-like"/>
    <property type="match status" value="1"/>
</dbReference>
<sequence>MWRLNNKVIERGEKMEAQTFQQGIHPSYNKELTNQKSLQRAEEPSAVMIPIQQHIGAPAQLIVEVGDEVAVGEKIAEAGGFVSANIHASIAGEVTAIEEKNEQVVVKIENDGSNQQKSDLESHDDLAEVTPAEVRNIIQEAGIVGLGGATFPSHVKVSIPDDKNVDTVMLNGAECEPYLTVDHRMMLEMGEQVLFGLKALMKAADAEQGYIGIEMNKLDAIENMKEITSDDPNIEVVPLEVKYPQGGEKQLIEAILDKEVPSGGLPLDIGIVVNNIGTAVAITEAIKDGKSLFERAVTVTGAVNNPQNLIVKVGTPIKELIEQCDGFKGQPGKVIMGGPMTGQAQNRLDNPVTKGTSGVLVLNEEEAKDYSEAGPCIRCASCVDVCPMNLVPTRLVNLVKEDMIEEAEEDNLMDCIECGSCSYVCPSNIELVQRIKLGKEKVRAKKREQ</sequence>
<dbReference type="PANTHER" id="PTHR43034">
    <property type="entry name" value="ION-TRANSLOCATING OXIDOREDUCTASE COMPLEX SUBUNIT C"/>
    <property type="match status" value="1"/>
</dbReference>
<dbReference type="SUPFAM" id="SSF46548">
    <property type="entry name" value="alpha-helical ferredoxin"/>
    <property type="match status" value="1"/>
</dbReference>
<keyword evidence="5 8" id="KW-0249">Electron transport</keyword>
<dbReference type="Gene3D" id="3.40.50.11540">
    <property type="entry name" value="NADH-ubiquinone oxidoreductase 51kDa subunit"/>
    <property type="match status" value="1"/>
</dbReference>
<gene>
    <name evidence="8 10" type="primary">rnfC</name>
</gene>
<keyword evidence="7 8" id="KW-0411">Iron-sulfur</keyword>
<comment type="function">
    <text evidence="8">Part of a membrane-bound complex that couples electron transfer with translocation of ions across the membrane.</text>
</comment>
<dbReference type="Pfam" id="PF13237">
    <property type="entry name" value="Fer4_10"/>
    <property type="match status" value="1"/>
</dbReference>
<dbReference type="InterPro" id="IPR019554">
    <property type="entry name" value="Soluble_ligand-bd"/>
</dbReference>
<comment type="similarity">
    <text evidence="8">Belongs to the 4Fe4S bacterial-type ferredoxin family. RnfC subfamily.</text>
</comment>
<dbReference type="GO" id="GO:0005886">
    <property type="term" value="C:plasma membrane"/>
    <property type="evidence" value="ECO:0007669"/>
    <property type="project" value="UniProtKB-SubCell"/>
</dbReference>
<evidence type="ECO:0000256" key="5">
    <source>
        <dbReference type="ARBA" id="ARBA00022982"/>
    </source>
</evidence>
<dbReference type="PROSITE" id="PS51379">
    <property type="entry name" value="4FE4S_FER_2"/>
    <property type="match status" value="2"/>
</dbReference>
<feature type="binding site" evidence="8">
    <location>
        <position position="425"/>
    </location>
    <ligand>
        <name>[4Fe-4S] cluster</name>
        <dbReference type="ChEBI" id="CHEBI:49883"/>
        <label>1</label>
    </ligand>
</feature>
<comment type="cofactor">
    <cofactor evidence="8">
        <name>[4Fe-4S] cluster</name>
        <dbReference type="ChEBI" id="CHEBI:49883"/>
    </cofactor>
    <text evidence="8">Binds 2 [4Fe-4S] clusters per subunit.</text>
</comment>
<keyword evidence="8" id="KW-1003">Cell membrane</keyword>
<feature type="binding site" evidence="8">
    <location>
        <position position="418"/>
    </location>
    <ligand>
        <name>[4Fe-4S] cluster</name>
        <dbReference type="ChEBI" id="CHEBI:49883"/>
        <label>2</label>
    </ligand>
</feature>
<feature type="domain" description="4Fe-4S ferredoxin-type" evidence="9">
    <location>
        <begin position="405"/>
        <end position="434"/>
    </location>
</feature>
<evidence type="ECO:0000256" key="7">
    <source>
        <dbReference type="ARBA" id="ARBA00023014"/>
    </source>
</evidence>
<dbReference type="InterPro" id="IPR017896">
    <property type="entry name" value="4Fe4S_Fe-S-bd"/>
</dbReference>
<evidence type="ECO:0000256" key="6">
    <source>
        <dbReference type="ARBA" id="ARBA00023004"/>
    </source>
</evidence>
<dbReference type="EMBL" id="KJ670377">
    <property type="protein sequence ID" value="AIB09470.1"/>
    <property type="molecule type" value="Genomic_DNA"/>
</dbReference>
<dbReference type="InterPro" id="IPR037225">
    <property type="entry name" value="Nuo51_FMN-bd_sf"/>
</dbReference>
<evidence type="ECO:0000259" key="9">
    <source>
        <dbReference type="PROSITE" id="PS51379"/>
    </source>
</evidence>
<feature type="binding site" evidence="8">
    <location>
        <position position="415"/>
    </location>
    <ligand>
        <name>[4Fe-4S] cluster</name>
        <dbReference type="ChEBI" id="CHEBI:49883"/>
        <label>2</label>
    </ligand>
</feature>
<comment type="subunit">
    <text evidence="8">The complex is composed of six subunits: RnfA, RnfB, RnfC, RnfD, RnfE and RnfG.</text>
</comment>
<dbReference type="EC" id="7.-.-.-" evidence="8"/>
<feature type="binding site" evidence="8">
    <location>
        <position position="379"/>
    </location>
    <ligand>
        <name>[4Fe-4S] cluster</name>
        <dbReference type="ChEBI" id="CHEBI:49883"/>
        <label>1</label>
    </ligand>
</feature>
<dbReference type="GO" id="GO:0051539">
    <property type="term" value="F:4 iron, 4 sulfur cluster binding"/>
    <property type="evidence" value="ECO:0007669"/>
    <property type="project" value="UniProtKB-KW"/>
</dbReference>
<dbReference type="GO" id="GO:0022900">
    <property type="term" value="P:electron transport chain"/>
    <property type="evidence" value="ECO:0007669"/>
    <property type="project" value="UniProtKB-UniRule"/>
</dbReference>
<dbReference type="InterPro" id="IPR010208">
    <property type="entry name" value="Ion_transpt_RnfC/RsxC"/>
</dbReference>
<feature type="binding site" evidence="8">
    <location>
        <position position="421"/>
    </location>
    <ligand>
        <name>[4Fe-4S] cluster</name>
        <dbReference type="ChEBI" id="CHEBI:49883"/>
        <label>2</label>
    </ligand>
</feature>
<dbReference type="GO" id="GO:0046872">
    <property type="term" value="F:metal ion binding"/>
    <property type="evidence" value="ECO:0007669"/>
    <property type="project" value="UniProtKB-KW"/>
</dbReference>
<keyword evidence="6 8" id="KW-0408">Iron</keyword>
<dbReference type="InterPro" id="IPR011538">
    <property type="entry name" value="Nuo51_FMN-bd"/>
</dbReference>
<evidence type="ECO:0000256" key="2">
    <source>
        <dbReference type="ARBA" id="ARBA00022485"/>
    </source>
</evidence>
<dbReference type="Pfam" id="PF10531">
    <property type="entry name" value="SLBB"/>
    <property type="match status" value="1"/>
</dbReference>
<dbReference type="InterPro" id="IPR017900">
    <property type="entry name" value="4Fe4S_Fe_S_CS"/>
</dbReference>
<evidence type="ECO:0000256" key="8">
    <source>
        <dbReference type="HAMAP-Rule" id="MF_00461"/>
    </source>
</evidence>
<feature type="binding site" evidence="8">
    <location>
        <position position="382"/>
    </location>
    <ligand>
        <name>[4Fe-4S] cluster</name>
        <dbReference type="ChEBI" id="CHEBI:49883"/>
        <label>1</label>
    </ligand>
</feature>
<comment type="subcellular location">
    <subcellularLocation>
        <location evidence="8">Cell membrane</location>
        <topology evidence="8">Peripheral membrane protein</topology>
    </subcellularLocation>
</comment>
<evidence type="ECO:0000256" key="1">
    <source>
        <dbReference type="ARBA" id="ARBA00022448"/>
    </source>
</evidence>
<feature type="binding site" evidence="8">
    <location>
        <position position="376"/>
    </location>
    <ligand>
        <name>[4Fe-4S] cluster</name>
        <dbReference type="ChEBI" id="CHEBI:49883"/>
        <label>1</label>
    </ligand>
</feature>
<evidence type="ECO:0000256" key="3">
    <source>
        <dbReference type="ARBA" id="ARBA00022723"/>
    </source>
</evidence>
<protein>
    <recommendedName>
        <fullName evidence="8">Ion-translocating oxidoreductase complex subunit C</fullName>
        <ecNumber evidence="8">7.-.-.-</ecNumber>
    </recommendedName>
    <alternativeName>
        <fullName evidence="8">Rnf electron transport complex subunit C</fullName>
    </alternativeName>
</protein>
<keyword evidence="4 8" id="KW-0677">Repeat</keyword>
<keyword evidence="3 8" id="KW-0479">Metal-binding</keyword>
<name>A0A060DAC0_9FIRM</name>
<feature type="domain" description="4Fe-4S ferredoxin-type" evidence="9">
    <location>
        <begin position="364"/>
        <end position="396"/>
    </location>
</feature>
<dbReference type="InterPro" id="IPR026902">
    <property type="entry name" value="RnfC_N"/>
</dbReference>
<dbReference type="NCBIfam" id="NF003454">
    <property type="entry name" value="PRK05035.1"/>
    <property type="match status" value="1"/>
</dbReference>
<dbReference type="NCBIfam" id="TIGR01945">
    <property type="entry name" value="rnfC"/>
    <property type="match status" value="1"/>
</dbReference>
<organism evidence="10">
    <name type="scientific">Halobacteroides sp. TB21</name>
    <dbReference type="NCBI Taxonomy" id="1504410"/>
    <lineage>
        <taxon>Bacteria</taxon>
        <taxon>Bacillati</taxon>
        <taxon>Bacillota</taxon>
        <taxon>Clostridia</taxon>
        <taxon>Halanaerobiales</taxon>
        <taxon>Halobacteroidaceae</taxon>
        <taxon>Halobacteroides</taxon>
    </lineage>
</organism>
<reference evidence="10" key="1">
    <citation type="submission" date="2014-04" db="EMBL/GenBank/DDBJ databases">
        <title>A microbial consortium from deep-sea hypersaline lake Thetis couples anaerobic glycine betaine degradation to methane and acetate production.</title>
        <authorList>
            <person name="La Cono V."/>
            <person name="Arcadi E."/>
            <person name="La Spada G."/>
            <person name="Smedile F."/>
            <person name="Messina E."/>
            <person name="Giuliano L."/>
            <person name="Yakimov M.M."/>
        </authorList>
    </citation>
    <scope>NUCLEOTIDE SEQUENCE</scope>
    <source>
        <strain evidence="10">TB21</strain>
    </source>
</reference>
<dbReference type="PANTHER" id="PTHR43034:SF2">
    <property type="entry name" value="ION-TRANSLOCATING OXIDOREDUCTASE COMPLEX SUBUNIT C"/>
    <property type="match status" value="1"/>
</dbReference>
<dbReference type="AlphaFoldDB" id="A0A060DAC0"/>
<dbReference type="Gene3D" id="3.10.20.600">
    <property type="match status" value="1"/>
</dbReference>
<keyword evidence="1 8" id="KW-0813">Transport</keyword>
<keyword evidence="2 8" id="KW-0004">4Fe-4S</keyword>
<dbReference type="HAMAP" id="MF_00461">
    <property type="entry name" value="RsxC_RnfC"/>
    <property type="match status" value="1"/>
</dbReference>
<accession>A0A060DAC0</accession>